<reference evidence="2" key="1">
    <citation type="submission" date="2017-10" db="EMBL/GenBank/DDBJ databases">
        <title>Whole genome sequencing of various Bordetella species.</title>
        <authorList>
            <person name="Weigand M.R."/>
            <person name="Loparev V."/>
            <person name="Peng Y."/>
            <person name="Bowden K.E."/>
            <person name="Tondella M.L."/>
            <person name="Williams M.M."/>
        </authorList>
    </citation>
    <scope>NUCLEOTIDE SEQUENCE [LARGE SCALE GENOMIC DNA]</scope>
    <source>
        <strain evidence="2">H720</strain>
    </source>
</reference>
<name>A0AAN1VHZ1_9BORD</name>
<proteinExistence type="predicted"/>
<evidence type="ECO:0000313" key="2">
    <source>
        <dbReference type="Proteomes" id="UP000282741"/>
    </source>
</evidence>
<dbReference type="RefSeq" id="WP_048939999.1">
    <property type="nucleotide sequence ID" value="NZ_CP012077.1"/>
</dbReference>
<gene>
    <name evidence="1" type="ORF">CS347_21685</name>
</gene>
<dbReference type="Proteomes" id="UP000282741">
    <property type="component" value="Chromosome"/>
</dbReference>
<dbReference type="AlphaFoldDB" id="A0AAN1VHZ1"/>
<organism evidence="1 2">
    <name type="scientific">Bordetella hinzii</name>
    <dbReference type="NCBI Taxonomy" id="103855"/>
    <lineage>
        <taxon>Bacteria</taxon>
        <taxon>Pseudomonadati</taxon>
        <taxon>Pseudomonadota</taxon>
        <taxon>Betaproteobacteria</taxon>
        <taxon>Burkholderiales</taxon>
        <taxon>Alcaligenaceae</taxon>
        <taxon>Bordetella</taxon>
    </lineage>
</organism>
<dbReference type="EMBL" id="CP024172">
    <property type="protein sequence ID" value="AZW19183.1"/>
    <property type="molecule type" value="Genomic_DNA"/>
</dbReference>
<sequence>MKNGRVFLDSFSGLAAELPRAKRTPADVLAALRLNPRVSAFDMSECPWLVRCIDTLKGDNKIIEDKNEPYPWHRYVVIEPDAGCMRAAQTVINAAQAQQQGEA</sequence>
<protein>
    <submittedName>
        <fullName evidence="1">Uncharacterized protein</fullName>
    </submittedName>
</protein>
<evidence type="ECO:0000313" key="1">
    <source>
        <dbReference type="EMBL" id="AZW19183.1"/>
    </source>
</evidence>
<accession>A0AAN1VHZ1</accession>